<dbReference type="eggNOG" id="ENOG502ZXEA">
    <property type="taxonomic scope" value="Bacteria"/>
</dbReference>
<keyword evidence="2" id="KW-1185">Reference proteome</keyword>
<gene>
    <name evidence="1" type="ORF">HM1_0526</name>
</gene>
<dbReference type="EMBL" id="CP000930">
    <property type="protein sequence ID" value="ABZ83140.1"/>
    <property type="molecule type" value="Genomic_DNA"/>
</dbReference>
<evidence type="ECO:0000313" key="2">
    <source>
        <dbReference type="Proteomes" id="UP000008550"/>
    </source>
</evidence>
<protein>
    <submittedName>
        <fullName evidence="1">Uncharacterized protein</fullName>
    </submittedName>
</protein>
<name>B0TFY3_HELMI</name>
<dbReference type="AlphaFoldDB" id="B0TFY3"/>
<dbReference type="Proteomes" id="UP000008550">
    <property type="component" value="Chromosome"/>
</dbReference>
<accession>B0TFY3</accession>
<proteinExistence type="predicted"/>
<dbReference type="KEGG" id="hmo:HM1_0526"/>
<dbReference type="HOGENOM" id="CLU_2193322_0_0_9"/>
<evidence type="ECO:0000313" key="1">
    <source>
        <dbReference type="EMBL" id="ABZ83140.1"/>
    </source>
</evidence>
<reference evidence="1 2" key="1">
    <citation type="journal article" date="2008" name="J. Bacteriol.">
        <title>The genome of Heliobacterium modesticaldum, a phototrophic representative of the Firmicutes containing the simplest photosynthetic apparatus.</title>
        <authorList>
            <person name="Sattley W.M."/>
            <person name="Madigan M.T."/>
            <person name="Swingley W.D."/>
            <person name="Cheung P.C."/>
            <person name="Clocksin K.M."/>
            <person name="Conrad A.L."/>
            <person name="Dejesa L.C."/>
            <person name="Honchak B.M."/>
            <person name="Jung D.O."/>
            <person name="Karbach L.E."/>
            <person name="Kurdoglu A."/>
            <person name="Lahiri S."/>
            <person name="Mastrian S.D."/>
            <person name="Page L.E."/>
            <person name="Taylor H.L."/>
            <person name="Wang Z.T."/>
            <person name="Raymond J."/>
            <person name="Chen M."/>
            <person name="Blankenship R.E."/>
            <person name="Touchman J.W."/>
        </authorList>
    </citation>
    <scope>NUCLEOTIDE SEQUENCE [LARGE SCALE GENOMIC DNA]</scope>
    <source>
        <strain evidence="2">ATCC 51547 / Ice1</strain>
    </source>
</reference>
<organism evidence="1 2">
    <name type="scientific">Heliobacterium modesticaldum (strain ATCC 51547 / Ice1)</name>
    <dbReference type="NCBI Taxonomy" id="498761"/>
    <lineage>
        <taxon>Bacteria</taxon>
        <taxon>Bacillati</taxon>
        <taxon>Bacillota</taxon>
        <taxon>Clostridia</taxon>
        <taxon>Eubacteriales</taxon>
        <taxon>Heliobacteriaceae</taxon>
        <taxon>Heliomicrobium</taxon>
    </lineage>
</organism>
<sequence length="108" mass="12822">MELKEKVTIIESVDGDLWNLTTKGRRAVTIFVDRLTHTVTEHGQKNFLNKKEIERLFRYGARVRVKYKDYIFNYTSVMVEWSLALNTNVNHMPVGDPYFVFYECRVVK</sequence>